<proteinExistence type="predicted"/>
<dbReference type="PROSITE" id="PS00290">
    <property type="entry name" value="IG_MHC"/>
    <property type="match status" value="1"/>
</dbReference>
<dbReference type="InterPro" id="IPR036179">
    <property type="entry name" value="Ig-like_dom_sf"/>
</dbReference>
<dbReference type="EMBL" id="BEZZ01002946">
    <property type="protein sequence ID" value="GCC18427.1"/>
    <property type="molecule type" value="Genomic_DNA"/>
</dbReference>
<dbReference type="STRING" id="137246.A0A401RJW5"/>
<reference evidence="1 2" key="1">
    <citation type="journal article" date="2018" name="Nat. Ecol. Evol.">
        <title>Shark genomes provide insights into elasmobranch evolution and the origin of vertebrates.</title>
        <authorList>
            <person name="Hara Y"/>
            <person name="Yamaguchi K"/>
            <person name="Onimaru K"/>
            <person name="Kadota M"/>
            <person name="Koyanagi M"/>
            <person name="Keeley SD"/>
            <person name="Tatsumi K"/>
            <person name="Tanaka K"/>
            <person name="Motone F"/>
            <person name="Kageyama Y"/>
            <person name="Nozu R"/>
            <person name="Adachi N"/>
            <person name="Nishimura O"/>
            <person name="Nakagawa R"/>
            <person name="Tanegashima C"/>
            <person name="Kiyatake I"/>
            <person name="Matsumoto R"/>
            <person name="Murakumo K"/>
            <person name="Nishida K"/>
            <person name="Terakita A"/>
            <person name="Kuratani S"/>
            <person name="Sato K"/>
            <person name="Hyodo S Kuraku.S."/>
        </authorList>
    </citation>
    <scope>NUCLEOTIDE SEQUENCE [LARGE SCALE GENOMIC DNA]</scope>
</reference>
<dbReference type="InterPro" id="IPR003006">
    <property type="entry name" value="Ig/MHC_CS"/>
</dbReference>
<name>A0A401RJW5_CHIPU</name>
<organism evidence="1 2">
    <name type="scientific">Chiloscyllium punctatum</name>
    <name type="common">Brownbanded bambooshark</name>
    <name type="synonym">Hemiscyllium punctatum</name>
    <dbReference type="NCBI Taxonomy" id="137246"/>
    <lineage>
        <taxon>Eukaryota</taxon>
        <taxon>Metazoa</taxon>
        <taxon>Chordata</taxon>
        <taxon>Craniata</taxon>
        <taxon>Vertebrata</taxon>
        <taxon>Chondrichthyes</taxon>
        <taxon>Elasmobranchii</taxon>
        <taxon>Galeomorphii</taxon>
        <taxon>Galeoidea</taxon>
        <taxon>Orectolobiformes</taxon>
        <taxon>Hemiscylliidae</taxon>
        <taxon>Chiloscyllium</taxon>
    </lineage>
</organism>
<dbReference type="Proteomes" id="UP000287033">
    <property type="component" value="Unassembled WGS sequence"/>
</dbReference>
<accession>A0A401RJW5</accession>
<dbReference type="SUPFAM" id="SSF48726">
    <property type="entry name" value="Immunoglobulin"/>
    <property type="match status" value="1"/>
</dbReference>
<feature type="non-terminal residue" evidence="1">
    <location>
        <position position="1"/>
    </location>
</feature>
<evidence type="ECO:0000313" key="2">
    <source>
        <dbReference type="Proteomes" id="UP000287033"/>
    </source>
</evidence>
<dbReference type="InterPro" id="IPR013783">
    <property type="entry name" value="Ig-like_fold"/>
</dbReference>
<keyword evidence="2" id="KW-1185">Reference proteome</keyword>
<evidence type="ECO:0008006" key="3">
    <source>
        <dbReference type="Google" id="ProtNLM"/>
    </source>
</evidence>
<comment type="caution">
    <text evidence="1">The sequence shown here is derived from an EMBL/GenBank/DDBJ whole genome shotgun (WGS) entry which is preliminary data.</text>
</comment>
<sequence length="110" mass="12506">VTWKQENKPLKIEIADQPGQNPNSVFSKLDISNEAWLSGVTFECVVYHQSLPTPLRDSIHKEKVINPLEPSVSVLLPPTEEISAERLLSLTCLVRDLRQVDKQWQVCKSQ</sequence>
<dbReference type="Gene3D" id="2.60.40.10">
    <property type="entry name" value="Immunoglobulins"/>
    <property type="match status" value="1"/>
</dbReference>
<evidence type="ECO:0000313" key="1">
    <source>
        <dbReference type="EMBL" id="GCC18427.1"/>
    </source>
</evidence>
<dbReference type="AlphaFoldDB" id="A0A401RJW5"/>
<gene>
    <name evidence="1" type="ORF">chiPu_0020793</name>
</gene>
<protein>
    <recommendedName>
        <fullName evidence="3">Ig-like domain-containing protein</fullName>
    </recommendedName>
</protein>